<keyword evidence="1" id="KW-1133">Transmembrane helix</keyword>
<evidence type="ECO:0000313" key="3">
    <source>
        <dbReference type="Proteomes" id="UP001419910"/>
    </source>
</evidence>
<gene>
    <name evidence="2" type="ORF">ABC974_17685</name>
</gene>
<accession>A0ABU9Y6N8</accession>
<evidence type="ECO:0000313" key="2">
    <source>
        <dbReference type="EMBL" id="MEN2791472.1"/>
    </source>
</evidence>
<feature type="transmembrane region" description="Helical" evidence="1">
    <location>
        <begin position="160"/>
        <end position="189"/>
    </location>
</feature>
<evidence type="ECO:0008006" key="4">
    <source>
        <dbReference type="Google" id="ProtNLM"/>
    </source>
</evidence>
<keyword evidence="3" id="KW-1185">Reference proteome</keyword>
<keyword evidence="1" id="KW-0812">Transmembrane</keyword>
<reference evidence="2 3" key="1">
    <citation type="submission" date="2024-05" db="EMBL/GenBank/DDBJ databases">
        <authorList>
            <person name="Liu Q."/>
            <person name="Xin Y.-H."/>
        </authorList>
    </citation>
    <scope>NUCLEOTIDE SEQUENCE [LARGE SCALE GENOMIC DNA]</scope>
    <source>
        <strain evidence="2 3">CGMCC 1.10181</strain>
    </source>
</reference>
<feature type="transmembrane region" description="Helical" evidence="1">
    <location>
        <begin position="114"/>
        <end position="140"/>
    </location>
</feature>
<sequence>MVTVGGIIGGGLRLVKDRPISTLVWGIIYMAVTAAGIVALLVPFLQMAAANAQHGTPPDPAALLRVMGLMYLFYFGIFIVLTILLAAGVRAVLRPDEPGFAYIRLGMDEVRLVALMLMMVIGGFVLMMVLIMLFSIVMIAMGAGAGGMMNGGAAPGQPGAGFVVMILLIYAIPIFLSVRLSPALALTMIRQKIVIGEAWRLTSGHFWKIFAGYLVLGLILFVAYIAILFAVFLPLASVTGNAEPGAMAALMQGHVGALGPILAGGCVVLAILSGIGIAFWSGGIAAATNALLADPDMDYAETFA</sequence>
<protein>
    <recommendedName>
        <fullName evidence="4">Glycerophosphoryl diester phosphodiesterase membrane domain-containing protein</fullName>
    </recommendedName>
</protein>
<dbReference type="EMBL" id="JBDIME010000017">
    <property type="protein sequence ID" value="MEN2791472.1"/>
    <property type="molecule type" value="Genomic_DNA"/>
</dbReference>
<proteinExistence type="predicted"/>
<feature type="transmembrane region" description="Helical" evidence="1">
    <location>
        <begin position="23"/>
        <end position="49"/>
    </location>
</feature>
<keyword evidence="1" id="KW-0472">Membrane</keyword>
<feature type="transmembrane region" description="Helical" evidence="1">
    <location>
        <begin position="257"/>
        <end position="280"/>
    </location>
</feature>
<dbReference type="Proteomes" id="UP001419910">
    <property type="component" value="Unassembled WGS sequence"/>
</dbReference>
<comment type="caution">
    <text evidence="2">The sequence shown here is derived from an EMBL/GenBank/DDBJ whole genome shotgun (WGS) entry which is preliminary data.</text>
</comment>
<organism evidence="2 3">
    <name type="scientific">Sphingomonas oligophenolica</name>
    <dbReference type="NCBI Taxonomy" id="301154"/>
    <lineage>
        <taxon>Bacteria</taxon>
        <taxon>Pseudomonadati</taxon>
        <taxon>Pseudomonadota</taxon>
        <taxon>Alphaproteobacteria</taxon>
        <taxon>Sphingomonadales</taxon>
        <taxon>Sphingomonadaceae</taxon>
        <taxon>Sphingomonas</taxon>
    </lineage>
</organism>
<dbReference type="RefSeq" id="WP_343890418.1">
    <property type="nucleotide sequence ID" value="NZ_BAAAEH010000032.1"/>
</dbReference>
<evidence type="ECO:0000256" key="1">
    <source>
        <dbReference type="SAM" id="Phobius"/>
    </source>
</evidence>
<feature type="transmembrane region" description="Helical" evidence="1">
    <location>
        <begin position="210"/>
        <end position="237"/>
    </location>
</feature>
<feature type="transmembrane region" description="Helical" evidence="1">
    <location>
        <begin position="69"/>
        <end position="93"/>
    </location>
</feature>
<name>A0ABU9Y6N8_9SPHN</name>